<dbReference type="CDD" id="cd07377">
    <property type="entry name" value="WHTH_GntR"/>
    <property type="match status" value="1"/>
</dbReference>
<dbReference type="Gene3D" id="1.20.120.530">
    <property type="entry name" value="GntR ligand-binding domain-like"/>
    <property type="match status" value="1"/>
</dbReference>
<keyword evidence="1" id="KW-0805">Transcription regulation</keyword>
<dbReference type="InterPro" id="IPR036390">
    <property type="entry name" value="WH_DNA-bd_sf"/>
</dbReference>
<protein>
    <submittedName>
        <fullName evidence="5">DNA-binding transcriptional regulator, FadR family</fullName>
    </submittedName>
</protein>
<keyword evidence="6" id="KW-1185">Reference proteome</keyword>
<sequence>MEHVVRSQTSRVRQQKRGDLVAEDIKRLVTQHELRPGDKLPMEKELQKLFGVSKSTIREALKSLEVQGLITISTGPTGGATIIEVPLERTLLFLQNYLFFQDVTMKDIYAARRLLEPELAAGAVPYLTEKHFRALEENIENCQPTSRDETRLVYQRQADLDFHDILASANPDPFLRFLCQMTNEMLRRLVVFSTHTPPEEHAEFGCANAKCHTDILEAARQGDVERVRHLMRAHMDEASGFVERLNGQLDGRLILDSEMMSPPFKLPPGRS</sequence>
<dbReference type="SMART" id="SM00345">
    <property type="entry name" value="HTH_GNTR"/>
    <property type="match status" value="1"/>
</dbReference>
<dbReference type="Proteomes" id="UP000199435">
    <property type="component" value="Unassembled WGS sequence"/>
</dbReference>
<dbReference type="Gene3D" id="1.10.10.10">
    <property type="entry name" value="Winged helix-like DNA-binding domain superfamily/Winged helix DNA-binding domain"/>
    <property type="match status" value="1"/>
</dbReference>
<dbReference type="AlphaFoldDB" id="A0A1C3V6A9"/>
<dbReference type="SUPFAM" id="SSF46785">
    <property type="entry name" value="Winged helix' DNA-binding domain"/>
    <property type="match status" value="1"/>
</dbReference>
<keyword evidence="2 5" id="KW-0238">DNA-binding</keyword>
<dbReference type="GO" id="GO:0003677">
    <property type="term" value="F:DNA binding"/>
    <property type="evidence" value="ECO:0007669"/>
    <property type="project" value="UniProtKB-KW"/>
</dbReference>
<evidence type="ECO:0000313" key="5">
    <source>
        <dbReference type="EMBL" id="SCB23356.1"/>
    </source>
</evidence>
<evidence type="ECO:0000256" key="3">
    <source>
        <dbReference type="ARBA" id="ARBA00023163"/>
    </source>
</evidence>
<dbReference type="InterPro" id="IPR011711">
    <property type="entry name" value="GntR_C"/>
</dbReference>
<feature type="domain" description="HTH gntR-type" evidence="4">
    <location>
        <begin position="15"/>
        <end position="85"/>
    </location>
</feature>
<dbReference type="InterPro" id="IPR008920">
    <property type="entry name" value="TF_FadR/GntR_C"/>
</dbReference>
<evidence type="ECO:0000313" key="6">
    <source>
        <dbReference type="Proteomes" id="UP000199435"/>
    </source>
</evidence>
<dbReference type="OrthoDB" id="7989071at2"/>
<keyword evidence="3" id="KW-0804">Transcription</keyword>
<organism evidence="5 6">
    <name type="scientific">Rhizobium miluonense</name>
    <dbReference type="NCBI Taxonomy" id="411945"/>
    <lineage>
        <taxon>Bacteria</taxon>
        <taxon>Pseudomonadati</taxon>
        <taxon>Pseudomonadota</taxon>
        <taxon>Alphaproteobacteria</taxon>
        <taxon>Hyphomicrobiales</taxon>
        <taxon>Rhizobiaceae</taxon>
        <taxon>Rhizobium/Agrobacterium group</taxon>
        <taxon>Rhizobium</taxon>
    </lineage>
</organism>
<accession>A0A1C3V6A9</accession>
<dbReference type="STRING" id="411945.GA0061102_100962"/>
<dbReference type="PROSITE" id="PS50949">
    <property type="entry name" value="HTH_GNTR"/>
    <property type="match status" value="1"/>
</dbReference>
<dbReference type="SUPFAM" id="SSF48008">
    <property type="entry name" value="GntR ligand-binding domain-like"/>
    <property type="match status" value="1"/>
</dbReference>
<dbReference type="InterPro" id="IPR000524">
    <property type="entry name" value="Tscrpt_reg_HTH_GntR"/>
</dbReference>
<proteinExistence type="predicted"/>
<dbReference type="Pfam" id="PF00392">
    <property type="entry name" value="GntR"/>
    <property type="match status" value="1"/>
</dbReference>
<dbReference type="GO" id="GO:0003700">
    <property type="term" value="F:DNA-binding transcription factor activity"/>
    <property type="evidence" value="ECO:0007669"/>
    <property type="project" value="InterPro"/>
</dbReference>
<name>A0A1C3V6A9_9HYPH</name>
<dbReference type="PANTHER" id="PTHR43537:SF5">
    <property type="entry name" value="UXU OPERON TRANSCRIPTIONAL REGULATOR"/>
    <property type="match status" value="1"/>
</dbReference>
<evidence type="ECO:0000256" key="1">
    <source>
        <dbReference type="ARBA" id="ARBA00023015"/>
    </source>
</evidence>
<dbReference type="InterPro" id="IPR036388">
    <property type="entry name" value="WH-like_DNA-bd_sf"/>
</dbReference>
<evidence type="ECO:0000256" key="2">
    <source>
        <dbReference type="ARBA" id="ARBA00023125"/>
    </source>
</evidence>
<gene>
    <name evidence="5" type="ORF">GA0061102_100962</name>
</gene>
<dbReference type="Pfam" id="PF07729">
    <property type="entry name" value="FCD"/>
    <property type="match status" value="1"/>
</dbReference>
<reference evidence="6" key="1">
    <citation type="submission" date="2016-08" db="EMBL/GenBank/DDBJ databases">
        <authorList>
            <person name="Varghese N."/>
            <person name="Submissions Spin"/>
        </authorList>
    </citation>
    <scope>NUCLEOTIDE SEQUENCE [LARGE SCALE GENOMIC DNA]</scope>
    <source>
        <strain evidence="6">HAMBI 2971</strain>
    </source>
</reference>
<dbReference type="PRINTS" id="PR00035">
    <property type="entry name" value="HTHGNTR"/>
</dbReference>
<dbReference type="SMART" id="SM00895">
    <property type="entry name" value="FCD"/>
    <property type="match status" value="1"/>
</dbReference>
<dbReference type="EMBL" id="FMAH01000009">
    <property type="protein sequence ID" value="SCB23356.1"/>
    <property type="molecule type" value="Genomic_DNA"/>
</dbReference>
<dbReference type="PANTHER" id="PTHR43537">
    <property type="entry name" value="TRANSCRIPTIONAL REGULATOR, GNTR FAMILY"/>
    <property type="match status" value="1"/>
</dbReference>
<evidence type="ECO:0000259" key="4">
    <source>
        <dbReference type="PROSITE" id="PS50949"/>
    </source>
</evidence>